<dbReference type="AlphaFoldDB" id="A0A7S0IWE8"/>
<reference evidence="1" key="1">
    <citation type="submission" date="2021-01" db="EMBL/GenBank/DDBJ databases">
        <authorList>
            <person name="Corre E."/>
            <person name="Pelletier E."/>
            <person name="Niang G."/>
            <person name="Scheremetjew M."/>
            <person name="Finn R."/>
            <person name="Kale V."/>
            <person name="Holt S."/>
            <person name="Cochrane G."/>
            <person name="Meng A."/>
            <person name="Brown T."/>
            <person name="Cohen L."/>
        </authorList>
    </citation>
    <scope>NUCLEOTIDE SEQUENCE</scope>
    <source>
        <strain evidence="1">RCC1130</strain>
    </source>
</reference>
<dbReference type="EMBL" id="HBER01017227">
    <property type="protein sequence ID" value="CAD8533437.1"/>
    <property type="molecule type" value="Transcribed_RNA"/>
</dbReference>
<gene>
    <name evidence="1" type="ORF">CLEP1334_LOCUS8692</name>
</gene>
<sequence length="139" mass="15188">MPQLRQPRLLLCTDDPRRALQGGLAAFEPALLAPLLRDDAARWTAAHAACNDALSDGALEMLCDWVAIRSADVIATANSTFSFTAALLAFEPRASAAGVPRFWRPHPSERRLVPFDPWSSQPLLNAARQFGQQAHTVQT</sequence>
<name>A0A7S0IWE8_9EUKA</name>
<protein>
    <submittedName>
        <fullName evidence="1">Uncharacterized protein</fullName>
    </submittedName>
</protein>
<proteinExistence type="predicted"/>
<organism evidence="1">
    <name type="scientific">Calcidiscus leptoporus</name>
    <dbReference type="NCBI Taxonomy" id="127549"/>
    <lineage>
        <taxon>Eukaryota</taxon>
        <taxon>Haptista</taxon>
        <taxon>Haptophyta</taxon>
        <taxon>Prymnesiophyceae</taxon>
        <taxon>Coccolithales</taxon>
        <taxon>Calcidiscaceae</taxon>
        <taxon>Calcidiscus</taxon>
    </lineage>
</organism>
<accession>A0A7S0IWE8</accession>
<evidence type="ECO:0000313" key="1">
    <source>
        <dbReference type="EMBL" id="CAD8533437.1"/>
    </source>
</evidence>